<dbReference type="AlphaFoldDB" id="A0A643FW64"/>
<dbReference type="RefSeq" id="WP_150986074.1">
    <property type="nucleotide sequence ID" value="NZ_CP062804.1"/>
</dbReference>
<sequence length="264" mass="28703">MPASSQLAFERIAQRTFDAVNRKRENREWHKAFCSFACPDQKVGEAVVHGNAFRYLAAAGQPLAHDFCRQDADQLDPHGQPRLILVLESPHKAEFAPLPGPMASSVARGRGRIPVGPARGQSGRQIRARLHAWPLPQASLPSMVPGARFDLILVNAIRHQCSLAYTPAYYRDAVFAAAWACPTIGADHFARRLDAIWRGNGKDIVVNCCTKGAAPHAGALKDAVRAAIAKLAQPQTGRLCLVPELTHPSHWVYLPKATAFTSAG</sequence>
<evidence type="ECO:0000313" key="1">
    <source>
        <dbReference type="EMBL" id="QOT79277.1"/>
    </source>
</evidence>
<dbReference type="Proteomes" id="UP000397656">
    <property type="component" value="Chromosome 2"/>
</dbReference>
<proteinExistence type="predicted"/>
<reference evidence="1 2" key="1">
    <citation type="submission" date="2020-10" db="EMBL/GenBank/DDBJ databases">
        <title>Complete genome sequence of Cupriavidus basilensis CCUG 49340T.</title>
        <authorList>
            <person name="Salva-Serra F."/>
            <person name="Donoso R.A."/>
            <person name="Cho K.H."/>
            <person name="Yoo J.A."/>
            <person name="Lee K."/>
            <person name="Yoon S.-H."/>
            <person name="Perez-Pantoja D."/>
            <person name="Moore E.R.B."/>
        </authorList>
    </citation>
    <scope>NUCLEOTIDE SEQUENCE [LARGE SCALE GENOMIC DNA]</scope>
    <source>
        <strain evidence="2">CCUG 49340</strain>
    </source>
</reference>
<accession>A0A643FW64</accession>
<dbReference type="GeneID" id="98405497"/>
<name>A0A643FW64_9BURK</name>
<dbReference type="EMBL" id="CP062804">
    <property type="protein sequence ID" value="QOT79277.1"/>
    <property type="molecule type" value="Genomic_DNA"/>
</dbReference>
<evidence type="ECO:0000313" key="2">
    <source>
        <dbReference type="Proteomes" id="UP000397656"/>
    </source>
</evidence>
<protein>
    <submittedName>
        <fullName evidence="1">Uncharacterized protein</fullName>
    </submittedName>
</protein>
<organism evidence="1 2">
    <name type="scientific">Cupriavidus basilensis</name>
    <dbReference type="NCBI Taxonomy" id="68895"/>
    <lineage>
        <taxon>Bacteria</taxon>
        <taxon>Pseudomonadati</taxon>
        <taxon>Pseudomonadota</taxon>
        <taxon>Betaproteobacteria</taxon>
        <taxon>Burkholderiales</taxon>
        <taxon>Burkholderiaceae</taxon>
        <taxon>Cupriavidus</taxon>
    </lineage>
</organism>
<gene>
    <name evidence="1" type="ORF">F7R26_031535</name>
</gene>